<dbReference type="InterPro" id="IPR029031">
    <property type="entry name" value="Gingipain_N_sf"/>
</dbReference>
<sequence>MKNKIMRYLYFLFLLFAVGALQAQMHDGNFGPEWINYNQSYYKMKVAQDGLYRLSAQALQNAGINTASLPLNGLSVYHMGQEVPIQVESSGGQLQYIQFYGEKHRGELDKELYNNPNHHFNPTYSVITDTSAYFLTWSNTGQGRRYADQAANLSNLPAKEDYFMYKSVRPITTAWQKGKSYSIASEELSKSSFEFGEGWGGNPFLDQSHAVGISNLYASGPAAQGEVRLYASGAVNHNIEVQVGGQSRFNTTFAGDSVGTHSFSVPLSNLLPTTIMRIRGLASSSDYLSASYVAISYPRTFDFGGANNFAFELAASNSRQYLEITNFDGGSGQNIYLYDLTNGLRIRCFWDGSRVLTDLPASAVDRKLLLINEGSTAIQTMGRLEEANFVDYSNLNADYIIVTHASLRQNSLGNDPVLEYAAYRASTGYNPVIIEVDDIFDQFGYGINKHPVALRNLANYCKQNWSDPQYIFLIGKGRTYTQMRNFHTYDHLIPTFGYPPSDNLLMAPIGSDVPAIPVGRLAALTGDQVSLYLNKVRDYENERLNATSDLLGRGWTKNVIHLGGGQNSTEQNIIRQNLNNMGTTISASRFGGNVTSFFKTSTNPIQAAQSAYLDSLINSGVSLITFFGHSSANSFDFNLDRPENYSNARRYPMFMSLGCYAGTVFEDGARISESFIFEENAGASVFLASVGAASLSALNVFAGQYYYQASQNQYGQGGAKITQKTIEALENGTFYSTTVQMASHYMVYHGDPAIPLSISERPDYYVDNNLVSHSPNTVTTQMADFELVVDLYNLGTAIDTSFWIEINREYPNGNRAFVSREYITAPNFYKELRLTVPVEGQPALGINYFDISIDVDSEIDERPQPSAEQNNQVLRYPVQILSDAILPVYPREFAIVPQQNISLKASTGNTMAQRQTYVLQIDTTAYFNSPLMQQTSISQGGGLVEWQPNMSYTDSSVYYWRVSPDSIDPTIGYSWATSSFIYMDGSYPGWNQSHFFQFKRDQFNNLELEEPQRNFEFITSLQEITLANGFTPSPLHPEQLATYLNGNLVDKCRCHNNRGVYVQVIDSSDLTIWTLGGGQSQYGAVNCDGAGRTASVFLFETQQTSAALDLERFLADSIPDGYYVLVYTLNDANADNWPASLIGELQNQGAQQLPGLTAAVGGLPWAFFYQKNNASFPYRSEALGASQNDIIGLSCLMPGNWDKGSLLSTQIGPAQNWYSFHWEPANLDSNDVVGVDLYGIEANGSRQLLLSNIVAQNTSLNSIDANQYPKLELVWKTEDELSRSSGQLAYWRILADLVPEAALRPERFSVIQYDTVDQGQPFDFNVQMENISPLDMDSILVKYQLLENGSTINYKRLAPLPAGDSLRTGLLTVSTDNLSGPQQLLVEINPDNDQAEQYHFNNLALVNFFVRQDRINPLLDVTFDGLRIMNGDLVSGKSQVVVSLSDENKWLGLDEVEDFQLTLRHPSLPNGETQLTLNSPLVQNLEFLPADAQNLVVENKAQLVLDLDLEFDGTYTLFVSAADRSGNNSGELDYSIDFEVVNRPMISDFLNYPNPFTSQTQFVFTLTGRELPSYLKIQIMTVTGKIVREISMDELGPLHIGVNRTEFAWDGTDQFGDRLANGVYLYRILAKTADGESYERYLNKASSFTEQGFGKMYLMR</sequence>
<feature type="domain" description="Gingipain" evidence="3">
    <location>
        <begin position="399"/>
        <end position="756"/>
    </location>
</feature>
<dbReference type="InterPro" id="IPR001769">
    <property type="entry name" value="Gingipain"/>
</dbReference>
<dbReference type="GO" id="GO:0006508">
    <property type="term" value="P:proteolysis"/>
    <property type="evidence" value="ECO:0007669"/>
    <property type="project" value="InterPro"/>
</dbReference>
<dbReference type="EMBL" id="CP002831">
    <property type="protein sequence ID" value="AFC24885.1"/>
    <property type="molecule type" value="Genomic_DNA"/>
</dbReference>
<dbReference type="eggNOG" id="COG1572">
    <property type="taxonomic scope" value="Bacteria"/>
</dbReference>
<dbReference type="Proteomes" id="UP000007519">
    <property type="component" value="Chromosome"/>
</dbReference>
<dbReference type="Gene3D" id="2.60.40.10">
    <property type="entry name" value="Immunoglobulins"/>
    <property type="match status" value="1"/>
</dbReference>
<reference evidence="4 5" key="1">
    <citation type="journal article" date="2012" name="Stand. Genomic Sci.">
        <title>Complete genome sequencing and analysis of Saprospira grandis str. Lewin, a predatory marine bacterium.</title>
        <authorList>
            <person name="Saw J.H."/>
            <person name="Yuryev A."/>
            <person name="Kanbe M."/>
            <person name="Hou S."/>
            <person name="Young A.G."/>
            <person name="Aizawa S."/>
            <person name="Alam M."/>
        </authorList>
    </citation>
    <scope>NUCLEOTIDE SEQUENCE [LARGE SCALE GENOMIC DNA]</scope>
    <source>
        <strain evidence="4 5">Lewin</strain>
    </source>
</reference>
<dbReference type="Gene3D" id="3.40.50.10390">
    <property type="entry name" value="Gingipain r, domain 1"/>
    <property type="match status" value="1"/>
</dbReference>
<protein>
    <recommendedName>
        <fullName evidence="3">Gingipain domain-containing protein</fullName>
    </recommendedName>
</protein>
<evidence type="ECO:0000256" key="1">
    <source>
        <dbReference type="ARBA" id="ARBA00022729"/>
    </source>
</evidence>
<dbReference type="Gene3D" id="3.40.50.1460">
    <property type="match status" value="1"/>
</dbReference>
<dbReference type="Gene3D" id="2.60.40.4070">
    <property type="match status" value="1"/>
</dbReference>
<keyword evidence="5" id="KW-1185">Reference proteome</keyword>
<dbReference type="InterPro" id="IPR013783">
    <property type="entry name" value="Ig-like_fold"/>
</dbReference>
<proteinExistence type="predicted"/>
<dbReference type="KEGG" id="sgn:SGRA_2156"/>
<dbReference type="STRING" id="984262.SGRA_2156"/>
<keyword evidence="1 2" id="KW-0732">Signal</keyword>
<evidence type="ECO:0000313" key="4">
    <source>
        <dbReference type="EMBL" id="AFC24885.1"/>
    </source>
</evidence>
<gene>
    <name evidence="4" type="ordered locus">SGRA_2156</name>
</gene>
<evidence type="ECO:0000256" key="2">
    <source>
        <dbReference type="SAM" id="SignalP"/>
    </source>
</evidence>
<dbReference type="Pfam" id="PF01364">
    <property type="entry name" value="Peptidase_C25"/>
    <property type="match status" value="1"/>
</dbReference>
<dbReference type="InterPro" id="IPR029030">
    <property type="entry name" value="Caspase-like_dom_sf"/>
</dbReference>
<dbReference type="GO" id="GO:0008234">
    <property type="term" value="F:cysteine-type peptidase activity"/>
    <property type="evidence" value="ECO:0007669"/>
    <property type="project" value="InterPro"/>
</dbReference>
<dbReference type="HOGENOM" id="CLU_003069_0_0_10"/>
<dbReference type="SUPFAM" id="SSF52129">
    <property type="entry name" value="Caspase-like"/>
    <property type="match status" value="1"/>
</dbReference>
<accession>H6L358</accession>
<evidence type="ECO:0000313" key="5">
    <source>
        <dbReference type="Proteomes" id="UP000007519"/>
    </source>
</evidence>
<organism evidence="4 5">
    <name type="scientific">Saprospira grandis (strain Lewin)</name>
    <dbReference type="NCBI Taxonomy" id="984262"/>
    <lineage>
        <taxon>Bacteria</taxon>
        <taxon>Pseudomonadati</taxon>
        <taxon>Bacteroidota</taxon>
        <taxon>Saprospiria</taxon>
        <taxon>Saprospirales</taxon>
        <taxon>Saprospiraceae</taxon>
        <taxon>Saprospira</taxon>
    </lineage>
</organism>
<name>H6L358_SAPGL</name>
<evidence type="ECO:0000259" key="3">
    <source>
        <dbReference type="Pfam" id="PF01364"/>
    </source>
</evidence>
<feature type="chain" id="PRO_5003603999" description="Gingipain domain-containing protein" evidence="2">
    <location>
        <begin position="24"/>
        <end position="1660"/>
    </location>
</feature>
<feature type="signal peptide" evidence="2">
    <location>
        <begin position="1"/>
        <end position="23"/>
    </location>
</feature>